<evidence type="ECO:0000256" key="4">
    <source>
        <dbReference type="ARBA" id="ARBA00022840"/>
    </source>
</evidence>
<protein>
    <submittedName>
        <fullName evidence="7">ABC transporter ATP-binding protein</fullName>
    </submittedName>
</protein>
<dbReference type="GO" id="GO:0016020">
    <property type="term" value="C:membrane"/>
    <property type="evidence" value="ECO:0007669"/>
    <property type="project" value="InterPro"/>
</dbReference>
<dbReference type="Gene3D" id="3.40.50.300">
    <property type="entry name" value="P-loop containing nucleotide triphosphate hydrolases"/>
    <property type="match status" value="1"/>
</dbReference>
<dbReference type="InterPro" id="IPR003593">
    <property type="entry name" value="AAA+_ATPase"/>
</dbReference>
<dbReference type="CDD" id="cd03220">
    <property type="entry name" value="ABC_KpsT_Wzt"/>
    <property type="match status" value="1"/>
</dbReference>
<evidence type="ECO:0000259" key="6">
    <source>
        <dbReference type="PROSITE" id="PS50893"/>
    </source>
</evidence>
<dbReference type="RefSeq" id="WP_201427981.1">
    <property type="nucleotide sequence ID" value="NZ_JAEQMG010000117.1"/>
</dbReference>
<dbReference type="PROSITE" id="PS50893">
    <property type="entry name" value="ABC_TRANSPORTER_2"/>
    <property type="match status" value="1"/>
</dbReference>
<dbReference type="GO" id="GO:0140359">
    <property type="term" value="F:ABC-type transporter activity"/>
    <property type="evidence" value="ECO:0007669"/>
    <property type="project" value="InterPro"/>
</dbReference>
<organism evidence="7 8">
    <name type="scientific">Ruminococcus difficilis</name>
    <dbReference type="NCBI Taxonomy" id="2763069"/>
    <lineage>
        <taxon>Bacteria</taxon>
        <taxon>Bacillati</taxon>
        <taxon>Bacillota</taxon>
        <taxon>Clostridia</taxon>
        <taxon>Eubacteriales</taxon>
        <taxon>Oscillospiraceae</taxon>
        <taxon>Ruminococcus</taxon>
    </lineage>
</organism>
<evidence type="ECO:0000256" key="1">
    <source>
        <dbReference type="ARBA" id="ARBA00005417"/>
    </source>
</evidence>
<sequence length="273" mass="30511">MSEAIISFKNVSKEYTLYKNDQERFRALFFKPRNAKINKALKNVTFDVRRGESIGIIGDNGAGKSTILKMITGVAFPSEGEVQVNGKVAALLELTAGFSTEMTGRENIYLKGYILGLKDAYIREIEERIIEFAQLGDYIDQPVRTYSSGMKMRLGFAINVNIDPDILVVDEALSVGDASFKRKCKDKINDIIESGTTVLYVSHNPESVTEICDRALYLKKGELMYDGNVKEAYAMYTKVKEEEKKKKAAEKKKKDAAKKAAAAKEAEKKAETK</sequence>
<feature type="domain" description="ABC transporter" evidence="6">
    <location>
        <begin position="23"/>
        <end position="245"/>
    </location>
</feature>
<keyword evidence="4 7" id="KW-0067">ATP-binding</keyword>
<comment type="similarity">
    <text evidence="1">Belongs to the ABC transporter superfamily.</text>
</comment>
<dbReference type="SUPFAM" id="SSF52540">
    <property type="entry name" value="P-loop containing nucleoside triphosphate hydrolases"/>
    <property type="match status" value="1"/>
</dbReference>
<dbReference type="InterPro" id="IPR015860">
    <property type="entry name" value="ABC_transpr_TagH-like"/>
</dbReference>
<dbReference type="InterPro" id="IPR027417">
    <property type="entry name" value="P-loop_NTPase"/>
</dbReference>
<feature type="compositionally biased region" description="Basic and acidic residues" evidence="5">
    <location>
        <begin position="262"/>
        <end position="273"/>
    </location>
</feature>
<dbReference type="Pfam" id="PF00005">
    <property type="entry name" value="ABC_tran"/>
    <property type="match status" value="1"/>
</dbReference>
<evidence type="ECO:0000256" key="3">
    <source>
        <dbReference type="ARBA" id="ARBA00022741"/>
    </source>
</evidence>
<keyword evidence="3" id="KW-0547">Nucleotide-binding</keyword>
<feature type="region of interest" description="Disordered" evidence="5">
    <location>
        <begin position="244"/>
        <end position="273"/>
    </location>
</feature>
<dbReference type="PROSITE" id="PS00211">
    <property type="entry name" value="ABC_TRANSPORTER_1"/>
    <property type="match status" value="1"/>
</dbReference>
<evidence type="ECO:0000313" key="8">
    <source>
        <dbReference type="Proteomes" id="UP000633365"/>
    </source>
</evidence>
<keyword evidence="8" id="KW-1185">Reference proteome</keyword>
<proteinExistence type="inferred from homology"/>
<dbReference type="PANTHER" id="PTHR46743">
    <property type="entry name" value="TEICHOIC ACIDS EXPORT ATP-BINDING PROTEIN TAGH"/>
    <property type="match status" value="1"/>
</dbReference>
<dbReference type="GO" id="GO:0005524">
    <property type="term" value="F:ATP binding"/>
    <property type="evidence" value="ECO:0007669"/>
    <property type="project" value="UniProtKB-KW"/>
</dbReference>
<dbReference type="AlphaFoldDB" id="A0A935C2A9"/>
<feature type="compositionally biased region" description="Basic residues" evidence="5">
    <location>
        <begin position="246"/>
        <end position="256"/>
    </location>
</feature>
<dbReference type="PANTHER" id="PTHR46743:SF2">
    <property type="entry name" value="TEICHOIC ACIDS EXPORT ATP-BINDING PROTEIN TAGH"/>
    <property type="match status" value="1"/>
</dbReference>
<dbReference type="Proteomes" id="UP000633365">
    <property type="component" value="Unassembled WGS sequence"/>
</dbReference>
<dbReference type="InterPro" id="IPR003439">
    <property type="entry name" value="ABC_transporter-like_ATP-bd"/>
</dbReference>
<name>A0A935C2A9_9FIRM</name>
<reference evidence="7" key="1">
    <citation type="submission" date="2021-01" db="EMBL/GenBank/DDBJ databases">
        <title>Genome public.</title>
        <authorList>
            <person name="Liu C."/>
            <person name="Sun Q."/>
        </authorList>
    </citation>
    <scope>NUCLEOTIDE SEQUENCE</scope>
    <source>
        <strain evidence="7">M6</strain>
    </source>
</reference>
<dbReference type="InterPro" id="IPR017871">
    <property type="entry name" value="ABC_transporter-like_CS"/>
</dbReference>
<evidence type="ECO:0000256" key="2">
    <source>
        <dbReference type="ARBA" id="ARBA00022448"/>
    </source>
</evidence>
<keyword evidence="2" id="KW-0813">Transport</keyword>
<accession>A0A935C2A9</accession>
<comment type="caution">
    <text evidence="7">The sequence shown here is derived from an EMBL/GenBank/DDBJ whole genome shotgun (WGS) entry which is preliminary data.</text>
</comment>
<dbReference type="InterPro" id="IPR050683">
    <property type="entry name" value="Bact_Polysacc_Export_ATP-bd"/>
</dbReference>
<dbReference type="SMART" id="SM00382">
    <property type="entry name" value="AAA"/>
    <property type="match status" value="1"/>
</dbReference>
<gene>
    <name evidence="7" type="ORF">JKK62_11155</name>
</gene>
<evidence type="ECO:0000256" key="5">
    <source>
        <dbReference type="SAM" id="MobiDB-lite"/>
    </source>
</evidence>
<dbReference type="GO" id="GO:0016887">
    <property type="term" value="F:ATP hydrolysis activity"/>
    <property type="evidence" value="ECO:0007669"/>
    <property type="project" value="InterPro"/>
</dbReference>
<evidence type="ECO:0000313" key="7">
    <source>
        <dbReference type="EMBL" id="MBK6089189.1"/>
    </source>
</evidence>
<dbReference type="EMBL" id="JAEQMG010000117">
    <property type="protein sequence ID" value="MBK6089189.1"/>
    <property type="molecule type" value="Genomic_DNA"/>
</dbReference>